<reference evidence="3" key="1">
    <citation type="submission" date="2017-02" db="EMBL/GenBank/DDBJ databases">
        <authorList>
            <person name="Varghese N."/>
            <person name="Submissions S."/>
        </authorList>
    </citation>
    <scope>NUCLEOTIDE SEQUENCE [LARGE SCALE GENOMIC DNA]</scope>
    <source>
        <strain evidence="3">ATCC 27094</strain>
    </source>
</reference>
<evidence type="ECO:0000313" key="3">
    <source>
        <dbReference type="Proteomes" id="UP000190092"/>
    </source>
</evidence>
<feature type="transmembrane region" description="Helical" evidence="1">
    <location>
        <begin position="12"/>
        <end position="39"/>
    </location>
</feature>
<evidence type="ECO:0008006" key="4">
    <source>
        <dbReference type="Google" id="ProtNLM"/>
    </source>
</evidence>
<evidence type="ECO:0000313" key="2">
    <source>
        <dbReference type="EMBL" id="SKA23738.1"/>
    </source>
</evidence>
<dbReference type="EMBL" id="FUWJ01000007">
    <property type="protein sequence ID" value="SKA23738.1"/>
    <property type="molecule type" value="Genomic_DNA"/>
</dbReference>
<dbReference type="AlphaFoldDB" id="A0A1T4S759"/>
<keyword evidence="1" id="KW-0812">Transmembrane</keyword>
<organism evidence="2 3">
    <name type="scientific">Enhydrobacter aerosaccus</name>
    <dbReference type="NCBI Taxonomy" id="225324"/>
    <lineage>
        <taxon>Bacteria</taxon>
        <taxon>Pseudomonadati</taxon>
        <taxon>Pseudomonadota</taxon>
        <taxon>Alphaproteobacteria</taxon>
        <taxon>Hyphomicrobiales</taxon>
        <taxon>Enhydrobacter</taxon>
    </lineage>
</organism>
<sequence>MIIDIRKPLEGAPGLLLLAALVLFGATIGVSLALIFSWVEMKDSLANFLGGVVGAGLGAGLAVFGAVYIQRRERRDALVPAATELIIRLEELQRDTFTLTIALENPSPDNLQYSVQYQRYIAVASGMRERYRSLPFMFDLGQDINTKLERLKMDGQITMEAIRQDLTDPSLSPEVQHQRSGRAARLLVAKMDELLSFLGKSFGVRTTTFADQLIGLRPTDAKSGP</sequence>
<evidence type="ECO:0000256" key="1">
    <source>
        <dbReference type="SAM" id="Phobius"/>
    </source>
</evidence>
<dbReference type="STRING" id="225324.SAMN02745126_04339"/>
<keyword evidence="1" id="KW-1133">Transmembrane helix</keyword>
<keyword evidence="1" id="KW-0472">Membrane</keyword>
<gene>
    <name evidence="2" type="ORF">SAMN02745126_04339</name>
</gene>
<accession>A0A1T4S759</accession>
<name>A0A1T4S759_9HYPH</name>
<dbReference type="RefSeq" id="WP_085936024.1">
    <property type="nucleotide sequence ID" value="NZ_FUWJ01000007.1"/>
</dbReference>
<feature type="transmembrane region" description="Helical" evidence="1">
    <location>
        <begin position="45"/>
        <end position="69"/>
    </location>
</feature>
<dbReference type="Proteomes" id="UP000190092">
    <property type="component" value="Unassembled WGS sequence"/>
</dbReference>
<protein>
    <recommendedName>
        <fullName evidence="4">5-bromo-4-chloroindolyl phosphate hydrolysis protein</fullName>
    </recommendedName>
</protein>
<proteinExistence type="predicted"/>
<keyword evidence="3" id="KW-1185">Reference proteome</keyword>